<proteinExistence type="predicted"/>
<reference evidence="2" key="1">
    <citation type="journal article" date="2020" name="Nature">
        <title>Giant virus diversity and host interactions through global metagenomics.</title>
        <authorList>
            <person name="Schulz F."/>
            <person name="Roux S."/>
            <person name="Paez-Espino D."/>
            <person name="Jungbluth S."/>
            <person name="Walsh D.A."/>
            <person name="Denef V.J."/>
            <person name="McMahon K.D."/>
            <person name="Konstantinidis K.T."/>
            <person name="Eloe-Fadrosh E.A."/>
            <person name="Kyrpides N.C."/>
            <person name="Woyke T."/>
        </authorList>
    </citation>
    <scope>NUCLEOTIDE SEQUENCE</scope>
    <source>
        <strain evidence="2">GVMAG-M-3300009161-52</strain>
    </source>
</reference>
<feature type="transmembrane region" description="Helical" evidence="1">
    <location>
        <begin position="6"/>
        <end position="22"/>
    </location>
</feature>
<evidence type="ECO:0000313" key="2">
    <source>
        <dbReference type="EMBL" id="QHT34210.1"/>
    </source>
</evidence>
<keyword evidence="1" id="KW-1133">Transmembrane helix</keyword>
<dbReference type="AlphaFoldDB" id="A0A6C0F1G4"/>
<organism evidence="2">
    <name type="scientific">viral metagenome</name>
    <dbReference type="NCBI Taxonomy" id="1070528"/>
    <lineage>
        <taxon>unclassified sequences</taxon>
        <taxon>metagenomes</taxon>
        <taxon>organismal metagenomes</taxon>
    </lineage>
</organism>
<name>A0A6C0F1G4_9ZZZZ</name>
<dbReference type="EMBL" id="MN738991">
    <property type="protein sequence ID" value="QHT34210.1"/>
    <property type="molecule type" value="Genomic_DNA"/>
</dbReference>
<evidence type="ECO:0000256" key="1">
    <source>
        <dbReference type="SAM" id="Phobius"/>
    </source>
</evidence>
<accession>A0A6C0F1G4</accession>
<protein>
    <submittedName>
        <fullName evidence="2">Uncharacterized protein</fullName>
    </submittedName>
</protein>
<keyword evidence="1" id="KW-0472">Membrane</keyword>
<keyword evidence="1" id="KW-0812">Transmembrane</keyword>
<sequence length="204" mass="23354">MLNTAGVIVIIIMLIYLIYSLHGNSLDSFIVFIDDVVIPNSCYNYLVTNGKNYFLLNTKKILDGVTNPLSFNNKNDALEYLKNAKCPVNIPFVDLVMRKKLEDPTVSFQRECNTKISPNLFDLDTCSTYGSNNDTLSGKYLAKLNKIENDKKQYSNYDLESCMINKATTEDPGLEDTQFTDYFAKYFDRLNSNIDEQYLYISGR</sequence>